<sequence length="243" mass="26896">MTQGTASLTVMSYNIQHGRGMDDRYDPARIAGVIRRAGADVVGLQEVDRHFDRRSKYEDTITVLAARLGMQYAYGANLDGDPEPGRTERRQYGIAVLSKYPIVHHQHYLLDSGGQEQRGLLETELVVQDTRVCFYVTHLGLEQQERLAQIAEIREIAARQTGPAILTGDFNAHPDSPELAAMSRSFRNVFADFPAAYTYPAGGATETIDYILVNEGIATGTRREVVRSVASDHYPIAAALSIR</sequence>
<gene>
    <name evidence="2" type="ORF">DQX05_25140</name>
</gene>
<dbReference type="AlphaFoldDB" id="A0A3A3GAJ3"/>
<dbReference type="PANTHER" id="PTHR14859:SF15">
    <property type="entry name" value="ENDONUCLEASE_EXONUCLEASE_PHOSPHATASE DOMAIN-CONTAINING PROTEIN"/>
    <property type="match status" value="1"/>
</dbReference>
<dbReference type="EMBL" id="QYZD01000036">
    <property type="protein sequence ID" value="RJG20422.1"/>
    <property type="molecule type" value="Genomic_DNA"/>
</dbReference>
<dbReference type="Pfam" id="PF03372">
    <property type="entry name" value="Exo_endo_phos"/>
    <property type="match status" value="1"/>
</dbReference>
<dbReference type="SUPFAM" id="SSF56219">
    <property type="entry name" value="DNase I-like"/>
    <property type="match status" value="1"/>
</dbReference>
<dbReference type="InterPro" id="IPR051916">
    <property type="entry name" value="GPI-anchor_lipid_remodeler"/>
</dbReference>
<reference evidence="2 3" key="1">
    <citation type="submission" date="2018-09" db="EMBL/GenBank/DDBJ databases">
        <title>Paenibacillus SK2017-BO5.</title>
        <authorList>
            <person name="Piskunova J.V."/>
            <person name="Dubiley S.A."/>
            <person name="Severinov K.V."/>
        </authorList>
    </citation>
    <scope>NUCLEOTIDE SEQUENCE [LARGE SCALE GENOMIC DNA]</scope>
    <source>
        <strain evidence="2 3">BO5</strain>
    </source>
</reference>
<organism evidence="2 3">
    <name type="scientific">Paenibacillus thiaminolyticus</name>
    <name type="common">Bacillus thiaminolyticus</name>
    <dbReference type="NCBI Taxonomy" id="49283"/>
    <lineage>
        <taxon>Bacteria</taxon>
        <taxon>Bacillati</taxon>
        <taxon>Bacillota</taxon>
        <taxon>Bacilli</taxon>
        <taxon>Bacillales</taxon>
        <taxon>Paenibacillaceae</taxon>
        <taxon>Paenibacillus</taxon>
    </lineage>
</organism>
<comment type="caution">
    <text evidence="2">The sequence shown here is derived from an EMBL/GenBank/DDBJ whole genome shotgun (WGS) entry which is preliminary data.</text>
</comment>
<keyword evidence="2" id="KW-0255">Endonuclease</keyword>
<accession>A0A3A3GAJ3</accession>
<feature type="domain" description="Endonuclease/exonuclease/phosphatase" evidence="1">
    <location>
        <begin position="11"/>
        <end position="233"/>
    </location>
</feature>
<proteinExistence type="predicted"/>
<dbReference type="OrthoDB" id="155529at2"/>
<dbReference type="Gene3D" id="3.60.10.10">
    <property type="entry name" value="Endonuclease/exonuclease/phosphatase"/>
    <property type="match status" value="1"/>
</dbReference>
<evidence type="ECO:0000259" key="1">
    <source>
        <dbReference type="Pfam" id="PF03372"/>
    </source>
</evidence>
<keyword evidence="2" id="KW-0540">Nuclease</keyword>
<protein>
    <submittedName>
        <fullName evidence="2">Endonuclease</fullName>
    </submittedName>
</protein>
<evidence type="ECO:0000313" key="3">
    <source>
        <dbReference type="Proteomes" id="UP000266177"/>
    </source>
</evidence>
<name>A0A3A3GAJ3_PANTH</name>
<dbReference type="InterPro" id="IPR005135">
    <property type="entry name" value="Endo/exonuclease/phosphatase"/>
</dbReference>
<evidence type="ECO:0000313" key="2">
    <source>
        <dbReference type="EMBL" id="RJG20422.1"/>
    </source>
</evidence>
<dbReference type="PANTHER" id="PTHR14859">
    <property type="entry name" value="CALCOFLUOR WHITE HYPERSENSITIVE PROTEIN PRECURSOR"/>
    <property type="match status" value="1"/>
</dbReference>
<dbReference type="GO" id="GO:0016020">
    <property type="term" value="C:membrane"/>
    <property type="evidence" value="ECO:0007669"/>
    <property type="project" value="GOC"/>
</dbReference>
<dbReference type="GO" id="GO:0006506">
    <property type="term" value="P:GPI anchor biosynthetic process"/>
    <property type="evidence" value="ECO:0007669"/>
    <property type="project" value="TreeGrafter"/>
</dbReference>
<dbReference type="InterPro" id="IPR036691">
    <property type="entry name" value="Endo/exonu/phosph_ase_sf"/>
</dbReference>
<dbReference type="GO" id="GO:0004519">
    <property type="term" value="F:endonuclease activity"/>
    <property type="evidence" value="ECO:0007669"/>
    <property type="project" value="UniProtKB-KW"/>
</dbReference>
<dbReference type="RefSeq" id="WP_119796088.1">
    <property type="nucleotide sequence ID" value="NZ_QYZD01000036.1"/>
</dbReference>
<dbReference type="Proteomes" id="UP000266177">
    <property type="component" value="Unassembled WGS sequence"/>
</dbReference>
<keyword evidence="2" id="KW-0378">Hydrolase</keyword>